<reference evidence="1" key="1">
    <citation type="journal article" date="2015" name="Genome Biol. Evol.">
        <title>Organellar Genomes of White Spruce (Picea glauca): Assembly and Annotation.</title>
        <authorList>
            <person name="Jackman S.D."/>
            <person name="Warren R.L."/>
            <person name="Gibb E.A."/>
            <person name="Vandervalk B.P."/>
            <person name="Mohamadi H."/>
            <person name="Chu J."/>
            <person name="Raymond A."/>
            <person name="Pleasance S."/>
            <person name="Coope R."/>
            <person name="Wildung M.R."/>
            <person name="Ritland C.E."/>
            <person name="Bousquet J."/>
            <person name="Jones S.J."/>
            <person name="Bohlmann J."/>
            <person name="Birol I."/>
        </authorList>
    </citation>
    <scope>NUCLEOTIDE SEQUENCE [LARGE SCALE GENOMIC DNA]</scope>
    <source>
        <tissue evidence="1">Flushing bud</tissue>
    </source>
</reference>
<sequence>MHLYMHAPRNATTLSRLDHVEEMKAMRLSLPTTDSSAGPQL</sequence>
<dbReference type="EMBL" id="LKAM01000008">
    <property type="protein sequence ID" value="KUM47067.1"/>
    <property type="molecule type" value="Genomic_DNA"/>
</dbReference>
<proteinExistence type="predicted"/>
<protein>
    <submittedName>
        <fullName evidence="1">Uncharacterized protein</fullName>
    </submittedName>
</protein>
<name>A0A101LXA4_PICGL</name>
<organism evidence="1">
    <name type="scientific">Picea glauca</name>
    <name type="common">White spruce</name>
    <name type="synonym">Pinus glauca</name>
    <dbReference type="NCBI Taxonomy" id="3330"/>
    <lineage>
        <taxon>Eukaryota</taxon>
        <taxon>Viridiplantae</taxon>
        <taxon>Streptophyta</taxon>
        <taxon>Embryophyta</taxon>
        <taxon>Tracheophyta</taxon>
        <taxon>Spermatophyta</taxon>
        <taxon>Pinopsida</taxon>
        <taxon>Pinidae</taxon>
        <taxon>Conifers I</taxon>
        <taxon>Pinales</taxon>
        <taxon>Pinaceae</taxon>
        <taxon>Picea</taxon>
    </lineage>
</organism>
<evidence type="ECO:0000313" key="1">
    <source>
        <dbReference type="EMBL" id="KUM47067.1"/>
    </source>
</evidence>
<comment type="caution">
    <text evidence="1">The sequence shown here is derived from an EMBL/GenBank/DDBJ whole genome shotgun (WGS) entry which is preliminary data.</text>
</comment>
<gene>
    <name evidence="1" type="ORF">ABT39_MTgene6073</name>
</gene>
<accession>A0A101LXA4</accession>
<keyword evidence="1" id="KW-0496">Mitochondrion</keyword>
<dbReference type="AlphaFoldDB" id="A0A101LXA4"/>
<geneLocation type="mitochondrion" evidence="1"/>